<dbReference type="EMBL" id="JAFNEN010000254">
    <property type="protein sequence ID" value="KAG8187956.1"/>
    <property type="molecule type" value="Genomic_DNA"/>
</dbReference>
<dbReference type="GO" id="GO:0005085">
    <property type="term" value="F:guanyl-nucleotide exchange factor activity"/>
    <property type="evidence" value="ECO:0007669"/>
    <property type="project" value="UniProtKB-KW"/>
</dbReference>
<dbReference type="InterPro" id="IPR036964">
    <property type="entry name" value="RASGEF_cat_dom_sf"/>
</dbReference>
<sequence>MDASKKLRKTPSVSGLLKSEPKIIHAGVFLDVPPRIFAEQLTLMDMEIFTKIPYEEIIQQPFCKENTPNVMAMIYRYNFEEAWTRREVFKEVDPKRIAKIIAHLIKVAGELRDLNNCHAEMAVLSGLGDKAIQNLKNSWRHVPQKGKELFRRLSKITDPDYNYHNLKHSMKVSGSPAIPFLGAFHSLDGKFDNNFFGPRSNEKSSYAHLKEEFMIQLYLTPDYEMNYEAANDLRELHLTISKRLEP</sequence>
<evidence type="ECO:0000259" key="3">
    <source>
        <dbReference type="PROSITE" id="PS50009"/>
    </source>
</evidence>
<dbReference type="PROSITE" id="PS50009">
    <property type="entry name" value="RASGEF_CAT"/>
    <property type="match status" value="1"/>
</dbReference>
<dbReference type="Proteomes" id="UP000827092">
    <property type="component" value="Unassembled WGS sequence"/>
</dbReference>
<evidence type="ECO:0000256" key="2">
    <source>
        <dbReference type="PROSITE-ProRule" id="PRU00168"/>
    </source>
</evidence>
<evidence type="ECO:0000313" key="5">
    <source>
        <dbReference type="Proteomes" id="UP000827092"/>
    </source>
</evidence>
<comment type="caution">
    <text evidence="4">The sequence shown here is derived from an EMBL/GenBank/DDBJ whole genome shotgun (WGS) entry which is preliminary data.</text>
</comment>
<name>A0AAV6UUG7_9ARAC</name>
<proteinExistence type="predicted"/>
<accession>A0AAV6UUG7</accession>
<dbReference type="InterPro" id="IPR008937">
    <property type="entry name" value="Ras-like_GEF"/>
</dbReference>
<dbReference type="Gene3D" id="1.10.840.10">
    <property type="entry name" value="Ras guanine-nucleotide exchange factors catalytic domain"/>
    <property type="match status" value="1"/>
</dbReference>
<dbReference type="InterPro" id="IPR023578">
    <property type="entry name" value="Ras_GEF_dom_sf"/>
</dbReference>
<evidence type="ECO:0000313" key="4">
    <source>
        <dbReference type="EMBL" id="KAG8187956.1"/>
    </source>
</evidence>
<feature type="domain" description="Ras-GEF" evidence="3">
    <location>
        <begin position="33"/>
        <end position="246"/>
    </location>
</feature>
<reference evidence="4 5" key="1">
    <citation type="journal article" date="2022" name="Nat. Ecol. Evol.">
        <title>A masculinizing supergene underlies an exaggerated male reproductive morph in a spider.</title>
        <authorList>
            <person name="Hendrickx F."/>
            <person name="De Corte Z."/>
            <person name="Sonet G."/>
            <person name="Van Belleghem S.M."/>
            <person name="Kostlbacher S."/>
            <person name="Vangestel C."/>
        </authorList>
    </citation>
    <scope>NUCLEOTIDE SEQUENCE [LARGE SCALE GENOMIC DNA]</scope>
    <source>
        <strain evidence="4">W744_W776</strain>
    </source>
</reference>
<dbReference type="GO" id="GO:0007265">
    <property type="term" value="P:Ras protein signal transduction"/>
    <property type="evidence" value="ECO:0007669"/>
    <property type="project" value="TreeGrafter"/>
</dbReference>
<organism evidence="4 5">
    <name type="scientific">Oedothorax gibbosus</name>
    <dbReference type="NCBI Taxonomy" id="931172"/>
    <lineage>
        <taxon>Eukaryota</taxon>
        <taxon>Metazoa</taxon>
        <taxon>Ecdysozoa</taxon>
        <taxon>Arthropoda</taxon>
        <taxon>Chelicerata</taxon>
        <taxon>Arachnida</taxon>
        <taxon>Araneae</taxon>
        <taxon>Araneomorphae</taxon>
        <taxon>Entelegynae</taxon>
        <taxon>Araneoidea</taxon>
        <taxon>Linyphiidae</taxon>
        <taxon>Erigoninae</taxon>
        <taxon>Oedothorax</taxon>
    </lineage>
</organism>
<evidence type="ECO:0000256" key="1">
    <source>
        <dbReference type="ARBA" id="ARBA00022658"/>
    </source>
</evidence>
<dbReference type="SMART" id="SM00147">
    <property type="entry name" value="RasGEF"/>
    <property type="match status" value="1"/>
</dbReference>
<dbReference type="PANTHER" id="PTHR23113">
    <property type="entry name" value="GUANINE NUCLEOTIDE EXCHANGE FACTOR"/>
    <property type="match status" value="1"/>
</dbReference>
<dbReference type="AlphaFoldDB" id="A0AAV6UUG7"/>
<protein>
    <recommendedName>
        <fullName evidence="3">Ras-GEF domain-containing protein</fullName>
    </recommendedName>
</protein>
<dbReference type="InterPro" id="IPR001895">
    <property type="entry name" value="RASGEF_cat_dom"/>
</dbReference>
<keyword evidence="5" id="KW-1185">Reference proteome</keyword>
<dbReference type="GO" id="GO:0005886">
    <property type="term" value="C:plasma membrane"/>
    <property type="evidence" value="ECO:0007669"/>
    <property type="project" value="TreeGrafter"/>
</dbReference>
<dbReference type="SUPFAM" id="SSF48366">
    <property type="entry name" value="Ras GEF"/>
    <property type="match status" value="1"/>
</dbReference>
<dbReference type="PANTHER" id="PTHR23113:SF368">
    <property type="entry name" value="CELL DIVISION CONTROL PROTEIN 25"/>
    <property type="match status" value="1"/>
</dbReference>
<gene>
    <name evidence="4" type="ORF">JTE90_027725</name>
</gene>
<dbReference type="Pfam" id="PF00617">
    <property type="entry name" value="RasGEF"/>
    <property type="match status" value="1"/>
</dbReference>
<keyword evidence="1 2" id="KW-0344">Guanine-nucleotide releasing factor</keyword>